<organism evidence="2 4">
    <name type="scientific">Cucumis melo var. makuwa</name>
    <name type="common">Oriental melon</name>
    <dbReference type="NCBI Taxonomy" id="1194695"/>
    <lineage>
        <taxon>Eukaryota</taxon>
        <taxon>Viridiplantae</taxon>
        <taxon>Streptophyta</taxon>
        <taxon>Embryophyta</taxon>
        <taxon>Tracheophyta</taxon>
        <taxon>Spermatophyta</taxon>
        <taxon>Magnoliopsida</taxon>
        <taxon>eudicotyledons</taxon>
        <taxon>Gunneridae</taxon>
        <taxon>Pentapetalae</taxon>
        <taxon>rosids</taxon>
        <taxon>fabids</taxon>
        <taxon>Cucurbitales</taxon>
        <taxon>Cucurbitaceae</taxon>
        <taxon>Benincaseae</taxon>
        <taxon>Cucumis</taxon>
    </lineage>
</organism>
<dbReference type="EMBL" id="SSTE01004583">
    <property type="protein sequence ID" value="KAA0062407.1"/>
    <property type="molecule type" value="Genomic_DNA"/>
</dbReference>
<dbReference type="EMBL" id="SSTD01003373">
    <property type="protein sequence ID" value="TYK26574.1"/>
    <property type="molecule type" value="Genomic_DNA"/>
</dbReference>
<reference evidence="4 5" key="1">
    <citation type="submission" date="2019-08" db="EMBL/GenBank/DDBJ databases">
        <title>Draft genome sequences of two oriental melons (Cucumis melo L. var makuwa).</title>
        <authorList>
            <person name="Kwon S.-Y."/>
        </authorList>
    </citation>
    <scope>NUCLEOTIDE SEQUENCE [LARGE SCALE GENOMIC DNA]</scope>
    <source>
        <strain evidence="5">cv. Chang Bougi</strain>
        <strain evidence="4">cv. SW 3</strain>
        <tissue evidence="2">Leaf</tissue>
    </source>
</reference>
<evidence type="ECO:0000313" key="5">
    <source>
        <dbReference type="Proteomes" id="UP000321947"/>
    </source>
</evidence>
<dbReference type="Proteomes" id="UP000321947">
    <property type="component" value="Unassembled WGS sequence"/>
</dbReference>
<dbReference type="AlphaFoldDB" id="A0A5A7V638"/>
<gene>
    <name evidence="3" type="ORF">E5676_scaffold313G001830</name>
    <name evidence="2" type="ORF">E6C27_scaffold154G002090</name>
</gene>
<dbReference type="Proteomes" id="UP000321393">
    <property type="component" value="Unassembled WGS sequence"/>
</dbReference>
<feature type="region of interest" description="Disordered" evidence="1">
    <location>
        <begin position="113"/>
        <end position="148"/>
    </location>
</feature>
<evidence type="ECO:0000313" key="3">
    <source>
        <dbReference type="EMBL" id="TYK26574.1"/>
    </source>
</evidence>
<accession>A0A5A7V638</accession>
<evidence type="ECO:0000313" key="2">
    <source>
        <dbReference type="EMBL" id="KAA0062407.1"/>
    </source>
</evidence>
<name>A0A5A7V638_CUCMM</name>
<sequence>MTEILSLRLYGTVCTQVKIELPMPDTLPTSAESSESNFNTWLELYFESVHVEIFCYFTNQVMSGLHLVFNVSVGSTGIVRGDDVCWLHAVFRDKTAVDPGECVTTWYQSRVMPPRTSRRRRQNQNETQDPTQGQSERGSSTPIGQNEAGSEDLLDLHRRSVGQKEQGLVTRGILARIFLGRTLKVLELSPFPSLQVHFQWFLTPDERSPFVESISHLLDRYGSHHSSPSNELVS</sequence>
<evidence type="ECO:0000256" key="1">
    <source>
        <dbReference type="SAM" id="MobiDB-lite"/>
    </source>
</evidence>
<feature type="compositionally biased region" description="Polar residues" evidence="1">
    <location>
        <begin position="126"/>
        <end position="148"/>
    </location>
</feature>
<protein>
    <submittedName>
        <fullName evidence="2">Uncharacterized protein</fullName>
    </submittedName>
</protein>
<comment type="caution">
    <text evidence="2">The sequence shown here is derived from an EMBL/GenBank/DDBJ whole genome shotgun (WGS) entry which is preliminary data.</text>
</comment>
<evidence type="ECO:0000313" key="4">
    <source>
        <dbReference type="Proteomes" id="UP000321393"/>
    </source>
</evidence>
<proteinExistence type="predicted"/>